<keyword evidence="3" id="KW-1185">Reference proteome</keyword>
<dbReference type="InterPro" id="IPR011051">
    <property type="entry name" value="RmlC_Cupin_sf"/>
</dbReference>
<dbReference type="Proteomes" id="UP000033200">
    <property type="component" value="Chromosome"/>
</dbReference>
<dbReference type="eggNOG" id="COG0662">
    <property type="taxonomic scope" value="Bacteria"/>
</dbReference>
<sequence length="147" mass="15252">MLVAAPLAAQTSDPARFAAAADVRTQIATMAKAMKPGQGFAWQPLVQADGHVAALEIWKSPGRPAVHPAQAEYVMVVDGAGTMISGGTLADAKPTRPDLTEGSRIVGGTTRTLKPGDVFLVPAGVPHWFGITGERLVLLGTKLSTAR</sequence>
<dbReference type="InterPro" id="IPR014710">
    <property type="entry name" value="RmlC-like_jellyroll"/>
</dbReference>
<dbReference type="KEGG" id="stax:MC45_02135"/>
<reference evidence="2 3" key="1">
    <citation type="submission" date="2014-09" db="EMBL/GenBank/DDBJ databases">
        <title>Using Illumina technology Improving SMRT sequencing Genome Assembly by RASTools.</title>
        <authorList>
            <person name="Zhou Y."/>
            <person name="Ma T."/>
            <person name="Liu T."/>
        </authorList>
    </citation>
    <scope>NUCLEOTIDE SEQUENCE [LARGE SCALE GENOMIC DNA]</scope>
    <source>
        <strain evidence="2 3">ATCC 55669</strain>
    </source>
</reference>
<dbReference type="STRING" id="1549858.MC45_02135"/>
<dbReference type="EMBL" id="CP009571">
    <property type="protein sequence ID" value="AIT07931.1"/>
    <property type="molecule type" value="Genomic_DNA"/>
</dbReference>
<dbReference type="CDD" id="cd02208">
    <property type="entry name" value="cupin_RmlC-like"/>
    <property type="match status" value="1"/>
</dbReference>
<evidence type="ECO:0000313" key="3">
    <source>
        <dbReference type="Proteomes" id="UP000033200"/>
    </source>
</evidence>
<organism evidence="2 3">
    <name type="scientific">Sphingomonas taxi</name>
    <dbReference type="NCBI Taxonomy" id="1549858"/>
    <lineage>
        <taxon>Bacteria</taxon>
        <taxon>Pseudomonadati</taxon>
        <taxon>Pseudomonadota</taxon>
        <taxon>Alphaproteobacteria</taxon>
        <taxon>Sphingomonadales</taxon>
        <taxon>Sphingomonadaceae</taxon>
        <taxon>Sphingomonas</taxon>
    </lineage>
</organism>
<evidence type="ECO:0000259" key="1">
    <source>
        <dbReference type="Pfam" id="PF07883"/>
    </source>
</evidence>
<gene>
    <name evidence="2" type="ORF">MC45_02135</name>
</gene>
<evidence type="ECO:0000313" key="2">
    <source>
        <dbReference type="EMBL" id="AIT07931.1"/>
    </source>
</evidence>
<proteinExistence type="predicted"/>
<feature type="domain" description="Cupin type-2" evidence="1">
    <location>
        <begin position="105"/>
        <end position="135"/>
    </location>
</feature>
<dbReference type="SUPFAM" id="SSF51182">
    <property type="entry name" value="RmlC-like cupins"/>
    <property type="match status" value="1"/>
</dbReference>
<protein>
    <submittedName>
        <fullName evidence="2">Cupin</fullName>
    </submittedName>
</protein>
<accession>A0A097EK41</accession>
<dbReference type="AlphaFoldDB" id="A0A097EK41"/>
<dbReference type="InterPro" id="IPR013096">
    <property type="entry name" value="Cupin_2"/>
</dbReference>
<dbReference type="HOGENOM" id="CLU_1766855_0_0_5"/>
<dbReference type="Pfam" id="PF07883">
    <property type="entry name" value="Cupin_2"/>
    <property type="match status" value="1"/>
</dbReference>
<dbReference type="Gene3D" id="2.60.120.10">
    <property type="entry name" value="Jelly Rolls"/>
    <property type="match status" value="1"/>
</dbReference>
<name>A0A097EK41_9SPHN</name>